<protein>
    <submittedName>
        <fullName evidence="2">Uncharacterized protein</fullName>
    </submittedName>
</protein>
<feature type="transmembrane region" description="Helical" evidence="1">
    <location>
        <begin position="113"/>
        <end position="137"/>
    </location>
</feature>
<dbReference type="OrthoDB" id="2189463at2759"/>
<sequence length="309" mass="35388">MSDTPTIEFGSFDFFCSQASLPFCSLVGQKFMPTCYARNLEFYGYLIFQAATIVMAVVALIMAFIMIIHIKSKYTAVGRKEVVKFYYYYCLYIIVEVVASTGIIPMYSEYYPWVVHTYFGIVGATCTALLFSGFVSFQWIEDGTPKSLWLIRVAALLSFGLNFAASFLTFQSPQMFDPKKPLILFVLFFVVNGAEILIYFLMQVFLVVTVLDEKWPLGAILFAAAFYIIGIVSEFILGNEICNYCAHYIDGVFFGFTFILLSVMMVYKYWDSITKEDLEFSVGKNQTVWEIKEPTYYNMNDKGQPPRPF</sequence>
<keyword evidence="1" id="KW-1133">Transmembrane helix</keyword>
<feature type="transmembrane region" description="Helical" evidence="1">
    <location>
        <begin position="215"/>
        <end position="236"/>
    </location>
</feature>
<comment type="caution">
    <text evidence="2">The sequence shown here is derived from an EMBL/GenBank/DDBJ whole genome shotgun (WGS) entry which is preliminary data.</text>
</comment>
<dbReference type="PANTHER" id="PTHR35329">
    <property type="entry name" value="CHITIN SYNTHASE EXPORT CHAPERONE"/>
    <property type="match status" value="1"/>
</dbReference>
<dbReference type="EMBL" id="MCFG01000004">
    <property type="protein sequence ID" value="ORX87860.1"/>
    <property type="molecule type" value="Genomic_DNA"/>
</dbReference>
<reference evidence="2 3" key="1">
    <citation type="submission" date="2016-08" db="EMBL/GenBank/DDBJ databases">
        <title>A Parts List for Fungal Cellulosomes Revealed by Comparative Genomics.</title>
        <authorList>
            <consortium name="DOE Joint Genome Institute"/>
            <person name="Haitjema C.H."/>
            <person name="Gilmore S.P."/>
            <person name="Henske J.K."/>
            <person name="Solomon K.V."/>
            <person name="De Groot R."/>
            <person name="Kuo A."/>
            <person name="Mondo S.J."/>
            <person name="Salamov A.A."/>
            <person name="Labutti K."/>
            <person name="Zhao Z."/>
            <person name="Chiniquy J."/>
            <person name="Barry K."/>
            <person name="Brewer H.M."/>
            <person name="Purvine S.O."/>
            <person name="Wright A.T."/>
            <person name="Boxma B."/>
            <person name="Van Alen T."/>
            <person name="Hackstein J.H."/>
            <person name="Baker S.E."/>
            <person name="Grigoriev I.V."/>
            <person name="O'Malley M.A."/>
        </authorList>
    </citation>
    <scope>NUCLEOTIDE SEQUENCE [LARGE SCALE GENOMIC DNA]</scope>
    <source>
        <strain evidence="2 3">S4</strain>
    </source>
</reference>
<gene>
    <name evidence="2" type="ORF">BCR32DRAFT_239767</name>
</gene>
<feature type="transmembrane region" description="Helical" evidence="1">
    <location>
        <begin position="42"/>
        <end position="65"/>
    </location>
</feature>
<keyword evidence="1" id="KW-0812">Transmembrane</keyword>
<dbReference type="GO" id="GO:0051082">
    <property type="term" value="F:unfolded protein binding"/>
    <property type="evidence" value="ECO:0007669"/>
    <property type="project" value="TreeGrafter"/>
</dbReference>
<dbReference type="Pfam" id="PF12271">
    <property type="entry name" value="Chs7"/>
    <property type="match status" value="1"/>
</dbReference>
<dbReference type="STRING" id="1754192.A0A1Y1XQ23"/>
<accession>A0A1Y1XQ23</accession>
<dbReference type="PANTHER" id="PTHR35329:SF1">
    <property type="entry name" value="CHITIN SYNTHASE EXPORT CHAPERONE"/>
    <property type="match status" value="1"/>
</dbReference>
<dbReference type="GO" id="GO:0005789">
    <property type="term" value="C:endoplasmic reticulum membrane"/>
    <property type="evidence" value="ECO:0007669"/>
    <property type="project" value="TreeGrafter"/>
</dbReference>
<dbReference type="AlphaFoldDB" id="A0A1Y1XQ23"/>
<feature type="transmembrane region" description="Helical" evidence="1">
    <location>
        <begin position="248"/>
        <end position="267"/>
    </location>
</feature>
<evidence type="ECO:0000313" key="2">
    <source>
        <dbReference type="EMBL" id="ORX87860.1"/>
    </source>
</evidence>
<reference evidence="2 3" key="2">
    <citation type="submission" date="2016-08" db="EMBL/GenBank/DDBJ databases">
        <title>Pervasive Adenine N6-methylation of Active Genes in Fungi.</title>
        <authorList>
            <consortium name="DOE Joint Genome Institute"/>
            <person name="Mondo S.J."/>
            <person name="Dannebaum R.O."/>
            <person name="Kuo R.C."/>
            <person name="Labutti K."/>
            <person name="Haridas S."/>
            <person name="Kuo A."/>
            <person name="Salamov A."/>
            <person name="Ahrendt S.R."/>
            <person name="Lipzen A."/>
            <person name="Sullivan W."/>
            <person name="Andreopoulos W.B."/>
            <person name="Clum A."/>
            <person name="Lindquist E."/>
            <person name="Daum C."/>
            <person name="Ramamoorthy G.K."/>
            <person name="Gryganskyi A."/>
            <person name="Culley D."/>
            <person name="Magnuson J.K."/>
            <person name="James T.Y."/>
            <person name="O'Malley M.A."/>
            <person name="Stajich J.E."/>
            <person name="Spatafora J.W."/>
            <person name="Visel A."/>
            <person name="Grigoriev I.V."/>
        </authorList>
    </citation>
    <scope>NUCLEOTIDE SEQUENCE [LARGE SCALE GENOMIC DNA]</scope>
    <source>
        <strain evidence="2 3">S4</strain>
    </source>
</reference>
<feature type="transmembrane region" description="Helical" evidence="1">
    <location>
        <begin position="86"/>
        <end position="107"/>
    </location>
</feature>
<evidence type="ECO:0000256" key="1">
    <source>
        <dbReference type="SAM" id="Phobius"/>
    </source>
</evidence>
<name>A0A1Y1XQ23_9FUNG</name>
<dbReference type="GO" id="GO:0006457">
    <property type="term" value="P:protein folding"/>
    <property type="evidence" value="ECO:0007669"/>
    <property type="project" value="TreeGrafter"/>
</dbReference>
<proteinExistence type="predicted"/>
<feature type="transmembrane region" description="Helical" evidence="1">
    <location>
        <begin position="149"/>
        <end position="170"/>
    </location>
</feature>
<dbReference type="InterPro" id="IPR022057">
    <property type="entry name" value="Chs7"/>
</dbReference>
<organism evidence="2 3">
    <name type="scientific">Anaeromyces robustus</name>
    <dbReference type="NCBI Taxonomy" id="1754192"/>
    <lineage>
        <taxon>Eukaryota</taxon>
        <taxon>Fungi</taxon>
        <taxon>Fungi incertae sedis</taxon>
        <taxon>Chytridiomycota</taxon>
        <taxon>Chytridiomycota incertae sedis</taxon>
        <taxon>Neocallimastigomycetes</taxon>
        <taxon>Neocallimastigales</taxon>
        <taxon>Neocallimastigaceae</taxon>
        <taxon>Anaeromyces</taxon>
    </lineage>
</organism>
<dbReference type="Proteomes" id="UP000193944">
    <property type="component" value="Unassembled WGS sequence"/>
</dbReference>
<keyword evidence="1" id="KW-0472">Membrane</keyword>
<feature type="transmembrane region" description="Helical" evidence="1">
    <location>
        <begin position="182"/>
        <end position="208"/>
    </location>
</feature>
<keyword evidence="3" id="KW-1185">Reference proteome</keyword>
<evidence type="ECO:0000313" key="3">
    <source>
        <dbReference type="Proteomes" id="UP000193944"/>
    </source>
</evidence>